<dbReference type="Proteomes" id="UP000184699">
    <property type="component" value="Unassembled WGS sequence"/>
</dbReference>
<evidence type="ECO:0008006" key="4">
    <source>
        <dbReference type="Google" id="ProtNLM"/>
    </source>
</evidence>
<feature type="transmembrane region" description="Helical" evidence="1">
    <location>
        <begin position="29"/>
        <end position="47"/>
    </location>
</feature>
<dbReference type="OrthoDB" id="5149460at2"/>
<gene>
    <name evidence="2" type="ORF">SAMN05443544_0799</name>
</gene>
<protein>
    <recommendedName>
        <fullName evidence="4">4-hydroxybenzoate polyprenyltransferase</fullName>
    </recommendedName>
</protein>
<dbReference type="RefSeq" id="WP_074258996.1">
    <property type="nucleotide sequence ID" value="NZ_FSRJ01000001.1"/>
</dbReference>
<keyword evidence="1" id="KW-0472">Membrane</keyword>
<keyword evidence="1" id="KW-1133">Transmembrane helix</keyword>
<sequence length="73" mass="7764">MSLVTAVQTATVLTETVHARELPMESWVYGLIALTIFAALGFVVASYRDVANRHAAKAAAYAARHAGDEHGGH</sequence>
<dbReference type="AlphaFoldDB" id="A0A1N6DVW1"/>
<reference evidence="3" key="1">
    <citation type="submission" date="2016-11" db="EMBL/GenBank/DDBJ databases">
        <authorList>
            <person name="Varghese N."/>
            <person name="Submissions S."/>
        </authorList>
    </citation>
    <scope>NUCLEOTIDE SEQUENCE [LARGE SCALE GENOMIC DNA]</scope>
    <source>
        <strain evidence="3">DSM 8595</strain>
    </source>
</reference>
<keyword evidence="1" id="KW-0812">Transmembrane</keyword>
<evidence type="ECO:0000313" key="3">
    <source>
        <dbReference type="Proteomes" id="UP000184699"/>
    </source>
</evidence>
<organism evidence="2 3">
    <name type="scientific">Agromyces cerinus subsp. cerinus</name>
    <dbReference type="NCBI Taxonomy" id="232089"/>
    <lineage>
        <taxon>Bacteria</taxon>
        <taxon>Bacillati</taxon>
        <taxon>Actinomycetota</taxon>
        <taxon>Actinomycetes</taxon>
        <taxon>Micrococcales</taxon>
        <taxon>Microbacteriaceae</taxon>
        <taxon>Agromyces</taxon>
    </lineage>
</organism>
<proteinExistence type="predicted"/>
<evidence type="ECO:0000256" key="1">
    <source>
        <dbReference type="SAM" id="Phobius"/>
    </source>
</evidence>
<dbReference type="STRING" id="232089.SAMN05443544_0799"/>
<accession>A0A1N6DVW1</accession>
<evidence type="ECO:0000313" key="2">
    <source>
        <dbReference type="EMBL" id="SIN74935.1"/>
    </source>
</evidence>
<keyword evidence="3" id="KW-1185">Reference proteome</keyword>
<name>A0A1N6DVW1_9MICO</name>
<dbReference type="EMBL" id="FSRJ01000001">
    <property type="protein sequence ID" value="SIN74935.1"/>
    <property type="molecule type" value="Genomic_DNA"/>
</dbReference>